<dbReference type="GO" id="GO:0016209">
    <property type="term" value="F:antioxidant activity"/>
    <property type="evidence" value="ECO:0007669"/>
    <property type="project" value="InterPro"/>
</dbReference>
<dbReference type="EMBL" id="AAWS01000012">
    <property type="protein sequence ID" value="EAY29179.1"/>
    <property type="molecule type" value="Genomic_DNA"/>
</dbReference>
<dbReference type="InterPro" id="IPR036249">
    <property type="entry name" value="Thioredoxin-like_sf"/>
</dbReference>
<dbReference type="PROSITE" id="PS51352">
    <property type="entry name" value="THIOREDOXIN_2"/>
    <property type="match status" value="1"/>
</dbReference>
<dbReference type="PANTHER" id="PTHR43640:SF1">
    <property type="entry name" value="THIOREDOXIN-DEPENDENT PEROXIREDOXIN"/>
    <property type="match status" value="1"/>
</dbReference>
<dbReference type="SUPFAM" id="SSF52833">
    <property type="entry name" value="Thioredoxin-like"/>
    <property type="match status" value="1"/>
</dbReference>
<accession>A1ZKF3</accession>
<comment type="caution">
    <text evidence="3">The sequence shown here is derived from an EMBL/GenBank/DDBJ whole genome shotgun (WGS) entry which is preliminary data.</text>
</comment>
<evidence type="ECO:0000259" key="2">
    <source>
        <dbReference type="PROSITE" id="PS51352"/>
    </source>
</evidence>
<evidence type="ECO:0000313" key="4">
    <source>
        <dbReference type="Proteomes" id="UP000004095"/>
    </source>
</evidence>
<evidence type="ECO:0000313" key="3">
    <source>
        <dbReference type="EMBL" id="EAY29179.1"/>
    </source>
</evidence>
<keyword evidence="3" id="KW-0413">Isomerase</keyword>
<dbReference type="InterPro" id="IPR013766">
    <property type="entry name" value="Thioredoxin_domain"/>
</dbReference>
<dbReference type="RefSeq" id="WP_002696808.1">
    <property type="nucleotide sequence ID" value="NZ_AAWS01000012.1"/>
</dbReference>
<dbReference type="eggNOG" id="COG1225">
    <property type="taxonomic scope" value="Bacteria"/>
</dbReference>
<dbReference type="Proteomes" id="UP000004095">
    <property type="component" value="Unassembled WGS sequence"/>
</dbReference>
<dbReference type="Gene3D" id="3.40.30.10">
    <property type="entry name" value="Glutaredoxin"/>
    <property type="match status" value="1"/>
</dbReference>
<keyword evidence="4" id="KW-1185">Reference proteome</keyword>
<dbReference type="GO" id="GO:0016853">
    <property type="term" value="F:isomerase activity"/>
    <property type="evidence" value="ECO:0007669"/>
    <property type="project" value="UniProtKB-KW"/>
</dbReference>
<name>A1ZKF3_MICM2</name>
<dbReference type="PANTHER" id="PTHR43640">
    <property type="entry name" value="OS07G0260300 PROTEIN"/>
    <property type="match status" value="1"/>
</dbReference>
<organism evidence="3 4">
    <name type="scientific">Microscilla marina ATCC 23134</name>
    <dbReference type="NCBI Taxonomy" id="313606"/>
    <lineage>
        <taxon>Bacteria</taxon>
        <taxon>Pseudomonadati</taxon>
        <taxon>Bacteroidota</taxon>
        <taxon>Cytophagia</taxon>
        <taxon>Cytophagales</taxon>
        <taxon>Microscillaceae</taxon>
        <taxon>Microscilla</taxon>
    </lineage>
</organism>
<dbReference type="Pfam" id="PF00578">
    <property type="entry name" value="AhpC-TSA"/>
    <property type="match status" value="1"/>
</dbReference>
<reference evidence="3 4" key="1">
    <citation type="submission" date="2007-01" db="EMBL/GenBank/DDBJ databases">
        <authorList>
            <person name="Haygood M."/>
            <person name="Podell S."/>
            <person name="Anderson C."/>
            <person name="Hopkinson B."/>
            <person name="Roe K."/>
            <person name="Barbeau K."/>
            <person name="Gaasterland T."/>
            <person name="Ferriera S."/>
            <person name="Johnson J."/>
            <person name="Kravitz S."/>
            <person name="Beeson K."/>
            <person name="Sutton G."/>
            <person name="Rogers Y.-H."/>
            <person name="Friedman R."/>
            <person name="Frazier M."/>
            <person name="Venter J.C."/>
        </authorList>
    </citation>
    <scope>NUCLEOTIDE SEQUENCE [LARGE SCALE GENOMIC DNA]</scope>
    <source>
        <strain evidence="3 4">ATCC 23134</strain>
    </source>
</reference>
<dbReference type="InterPro" id="IPR000866">
    <property type="entry name" value="AhpC/TSA"/>
</dbReference>
<feature type="signal peptide" evidence="1">
    <location>
        <begin position="1"/>
        <end position="22"/>
    </location>
</feature>
<dbReference type="InterPro" id="IPR047262">
    <property type="entry name" value="PRX-like1"/>
</dbReference>
<feature type="domain" description="Thioredoxin" evidence="2">
    <location>
        <begin position="25"/>
        <end position="181"/>
    </location>
</feature>
<feature type="chain" id="PRO_5002641972" evidence="1">
    <location>
        <begin position="23"/>
        <end position="206"/>
    </location>
</feature>
<dbReference type="AlphaFoldDB" id="A1ZKF3"/>
<dbReference type="GO" id="GO:0016491">
    <property type="term" value="F:oxidoreductase activity"/>
    <property type="evidence" value="ECO:0007669"/>
    <property type="project" value="InterPro"/>
</dbReference>
<proteinExistence type="predicted"/>
<gene>
    <name evidence="3" type="ORF">M23134_02370</name>
</gene>
<dbReference type="CDD" id="cd02969">
    <property type="entry name" value="PRX_like1"/>
    <property type="match status" value="1"/>
</dbReference>
<keyword evidence="1" id="KW-0732">Signal</keyword>
<sequence>MKKITTLFSLALVALLALNAQAQESMLGKEMKDLPKMKDANNKGKKASFADFKDAKGFVLVFTCNHCPFSVAYEDRLIALDKKFKSKGYPVIAVNPNDPAQYPSDGYKAMVSRAKNKGFTFPYLLDPTSNVARAYKASRTPHVYILQKQGQKYKIVYVGAIDDSARDESKISEKYVETAIANLLKGKKPSKNYTRAIGCSIKMRNQ</sequence>
<protein>
    <submittedName>
        <fullName evidence="3">Thiol-disulfide isomerase/thioredoxin</fullName>
    </submittedName>
</protein>
<dbReference type="OrthoDB" id="9809746at2"/>
<evidence type="ECO:0000256" key="1">
    <source>
        <dbReference type="SAM" id="SignalP"/>
    </source>
</evidence>